<protein>
    <submittedName>
        <fullName evidence="1">GATA transcription factor 28</fullName>
    </submittedName>
</protein>
<sequence>MMRRGPAGPRTLCNACGLKWANKGVLRDLSKVSAAGIQDPLVKAVNKVRVKLMTQMLQPRRLTSLILLMARTQLCLPNGMEPDWEILHYFSTCRTNLPHEEKGCGDGGEGVTVGSGTAGRAKEDGREPRRSWMGWGVVPMIDQNNIPVFLVGIGIEHSFHPEETEEEKNKEYMAASESALTQQWQKES</sequence>
<gene>
    <name evidence="1" type="ORF">LOK49_LG12G01046</name>
</gene>
<dbReference type="EMBL" id="CM045770">
    <property type="protein sequence ID" value="KAI7992557.1"/>
    <property type="molecule type" value="Genomic_DNA"/>
</dbReference>
<evidence type="ECO:0000313" key="2">
    <source>
        <dbReference type="Proteomes" id="UP001060215"/>
    </source>
</evidence>
<reference evidence="1 2" key="1">
    <citation type="journal article" date="2022" name="Plant J.">
        <title>Chromosome-level genome of Camellia lanceoleosa provides a valuable resource for understanding genome evolution and self-incompatibility.</title>
        <authorList>
            <person name="Gong W."/>
            <person name="Xiao S."/>
            <person name="Wang L."/>
            <person name="Liao Z."/>
            <person name="Chang Y."/>
            <person name="Mo W."/>
            <person name="Hu G."/>
            <person name="Li W."/>
            <person name="Zhao G."/>
            <person name="Zhu H."/>
            <person name="Hu X."/>
            <person name="Ji K."/>
            <person name="Xiang X."/>
            <person name="Song Q."/>
            <person name="Yuan D."/>
            <person name="Jin S."/>
            <person name="Zhang L."/>
        </authorList>
    </citation>
    <scope>NUCLEOTIDE SEQUENCE [LARGE SCALE GENOMIC DNA]</scope>
    <source>
        <strain evidence="1">SQ_2022a</strain>
    </source>
</reference>
<name>A0ACC0FWU3_9ERIC</name>
<organism evidence="1 2">
    <name type="scientific">Camellia lanceoleosa</name>
    <dbReference type="NCBI Taxonomy" id="1840588"/>
    <lineage>
        <taxon>Eukaryota</taxon>
        <taxon>Viridiplantae</taxon>
        <taxon>Streptophyta</taxon>
        <taxon>Embryophyta</taxon>
        <taxon>Tracheophyta</taxon>
        <taxon>Spermatophyta</taxon>
        <taxon>Magnoliopsida</taxon>
        <taxon>eudicotyledons</taxon>
        <taxon>Gunneridae</taxon>
        <taxon>Pentapetalae</taxon>
        <taxon>asterids</taxon>
        <taxon>Ericales</taxon>
        <taxon>Theaceae</taxon>
        <taxon>Camellia</taxon>
    </lineage>
</organism>
<keyword evidence="2" id="KW-1185">Reference proteome</keyword>
<comment type="caution">
    <text evidence="1">The sequence shown here is derived from an EMBL/GenBank/DDBJ whole genome shotgun (WGS) entry which is preliminary data.</text>
</comment>
<evidence type="ECO:0000313" key="1">
    <source>
        <dbReference type="EMBL" id="KAI7992557.1"/>
    </source>
</evidence>
<proteinExistence type="predicted"/>
<accession>A0ACC0FWU3</accession>
<dbReference type="Proteomes" id="UP001060215">
    <property type="component" value="Chromosome 13"/>
</dbReference>